<dbReference type="SUPFAM" id="SSF53623">
    <property type="entry name" value="MurD-like peptide ligases, catalytic domain"/>
    <property type="match status" value="1"/>
</dbReference>
<gene>
    <name evidence="1" type="ordered locus">Sthe_1298</name>
</gene>
<evidence type="ECO:0000313" key="1">
    <source>
        <dbReference type="EMBL" id="ACZ38733.1"/>
    </source>
</evidence>
<dbReference type="InterPro" id="IPR036615">
    <property type="entry name" value="Mur_ligase_C_dom_sf"/>
</dbReference>
<dbReference type="RefSeq" id="WP_012871780.1">
    <property type="nucleotide sequence ID" value="NC_013523.1"/>
</dbReference>
<dbReference type="AlphaFoldDB" id="D1C3B6"/>
<organism evidence="1 2">
    <name type="scientific">Sphaerobacter thermophilus (strain ATCC 49802 / DSM 20745 / KCCM 41009 / NCIMB 13125 / S 6022)</name>
    <dbReference type="NCBI Taxonomy" id="479434"/>
    <lineage>
        <taxon>Bacteria</taxon>
        <taxon>Pseudomonadati</taxon>
        <taxon>Thermomicrobiota</taxon>
        <taxon>Thermomicrobia</taxon>
        <taxon>Sphaerobacterales</taxon>
        <taxon>Sphaerobacterineae</taxon>
        <taxon>Sphaerobacteraceae</taxon>
        <taxon>Sphaerobacter</taxon>
    </lineage>
</organism>
<evidence type="ECO:0000313" key="2">
    <source>
        <dbReference type="Proteomes" id="UP000002027"/>
    </source>
</evidence>
<dbReference type="PANTHER" id="PTHR23135:SF18">
    <property type="entry name" value="CYANOPHYCIN SYNTHETASE"/>
    <property type="match status" value="1"/>
</dbReference>
<dbReference type="KEGG" id="sti:Sthe_1298"/>
<dbReference type="PANTHER" id="PTHR23135">
    <property type="entry name" value="MUR LIGASE FAMILY MEMBER"/>
    <property type="match status" value="1"/>
</dbReference>
<accession>D1C3B6</accession>
<dbReference type="Proteomes" id="UP000002027">
    <property type="component" value="Chromosome 1"/>
</dbReference>
<dbReference type="SUPFAM" id="SSF53244">
    <property type="entry name" value="MurD-like peptide ligases, peptide-binding domain"/>
    <property type="match status" value="1"/>
</dbReference>
<keyword evidence="2" id="KW-1185">Reference proteome</keyword>
<dbReference type="STRING" id="479434.Sthe_1298"/>
<dbReference type="eggNOG" id="COG0769">
    <property type="taxonomic scope" value="Bacteria"/>
</dbReference>
<keyword evidence="1" id="KW-0436">Ligase</keyword>
<dbReference type="InterPro" id="IPR036565">
    <property type="entry name" value="Mur-like_cat_sf"/>
</dbReference>
<proteinExistence type="predicted"/>
<sequence>MTDVERRQASGSYGLSERRTRALPLVGVAGTRGKSTTVWLLDAMLTAAGRSTGLWSSTGVYVRGVRQPGELGPWSRVLAAVGSGELDVALQELETPLVTSVGLPEGIYPLAGITTLCGNNEDCLLSPEFSSGALAQAIVARAVRPDGLLVLNADDLAVLEAANQTNATTVLFALHPDNPALRRHLDQGGCGVWVADGTVVVGDALDQRAVVRVEEARFTLDGALIFQVQNLLCSVALAVALDVPDAAIREAVRAFSPDPARLPGSCNIFYKRGATIVLDTSRQVWTLKSLIRGIRHQPHRRTIIVAGFFSHLPEEQIVEAGRLLGRLGGVVILHEETERPIVELLKNGIALNEIPPLVLAMPTEQQAFAHAFRMLSEGDLCLLITDDVQNAVDAVTSLDK</sequence>
<dbReference type="Gene3D" id="3.40.1190.10">
    <property type="entry name" value="Mur-like, catalytic domain"/>
    <property type="match status" value="1"/>
</dbReference>
<dbReference type="GO" id="GO:0005524">
    <property type="term" value="F:ATP binding"/>
    <property type="evidence" value="ECO:0007669"/>
    <property type="project" value="InterPro"/>
</dbReference>
<name>D1C3B6_SPHTD</name>
<dbReference type="HOGENOM" id="CLU_688693_0_0_0"/>
<dbReference type="OrthoDB" id="9803907at2"/>
<dbReference type="Gene3D" id="3.90.190.20">
    <property type="entry name" value="Mur ligase, C-terminal domain"/>
    <property type="match status" value="1"/>
</dbReference>
<protein>
    <submittedName>
        <fullName evidence="1">Mur ligase middle domain protein</fullName>
    </submittedName>
</protein>
<reference evidence="2" key="1">
    <citation type="submission" date="2009-11" db="EMBL/GenBank/DDBJ databases">
        <title>The complete chromosome 1 of Sphaerobacter thermophilus DSM 20745.</title>
        <authorList>
            <person name="Lucas S."/>
            <person name="Copeland A."/>
            <person name="Lapidus A."/>
            <person name="Glavina del Rio T."/>
            <person name="Dalin E."/>
            <person name="Tice H."/>
            <person name="Bruce D."/>
            <person name="Goodwin L."/>
            <person name="Pitluck S."/>
            <person name="Kyrpides N."/>
            <person name="Mavromatis K."/>
            <person name="Ivanova N."/>
            <person name="Mikhailova N."/>
            <person name="LaButti K.M."/>
            <person name="Clum A."/>
            <person name="Sun H.I."/>
            <person name="Brettin T."/>
            <person name="Detter J.C."/>
            <person name="Han C."/>
            <person name="Larimer F."/>
            <person name="Land M."/>
            <person name="Hauser L."/>
            <person name="Markowitz V."/>
            <person name="Cheng J.F."/>
            <person name="Hugenholtz P."/>
            <person name="Woyke T."/>
            <person name="Wu D."/>
            <person name="Steenblock K."/>
            <person name="Schneider S."/>
            <person name="Pukall R."/>
            <person name="Goeker M."/>
            <person name="Klenk H.P."/>
            <person name="Eisen J.A."/>
        </authorList>
    </citation>
    <scope>NUCLEOTIDE SEQUENCE [LARGE SCALE GENOMIC DNA]</scope>
    <source>
        <strain evidence="2">ATCC 49802 / DSM 20745 / S 6022</strain>
    </source>
</reference>
<reference evidence="1 2" key="2">
    <citation type="journal article" date="2010" name="Stand. Genomic Sci.">
        <title>Complete genome sequence of Desulfohalobium retbaense type strain (HR(100)).</title>
        <authorList>
            <person name="Spring S."/>
            <person name="Nolan M."/>
            <person name="Lapidus A."/>
            <person name="Glavina Del Rio T."/>
            <person name="Copeland A."/>
            <person name="Tice H."/>
            <person name="Cheng J.F."/>
            <person name="Lucas S."/>
            <person name="Land M."/>
            <person name="Chen F."/>
            <person name="Bruce D."/>
            <person name="Goodwin L."/>
            <person name="Pitluck S."/>
            <person name="Ivanova N."/>
            <person name="Mavromatis K."/>
            <person name="Mikhailova N."/>
            <person name="Pati A."/>
            <person name="Chen A."/>
            <person name="Palaniappan K."/>
            <person name="Hauser L."/>
            <person name="Chang Y.J."/>
            <person name="Jeffries C.D."/>
            <person name="Munk C."/>
            <person name="Kiss H."/>
            <person name="Chain P."/>
            <person name="Han C."/>
            <person name="Brettin T."/>
            <person name="Detter J.C."/>
            <person name="Schuler E."/>
            <person name="Goker M."/>
            <person name="Rohde M."/>
            <person name="Bristow J."/>
            <person name="Eisen J.A."/>
            <person name="Markowitz V."/>
            <person name="Hugenholtz P."/>
            <person name="Kyrpides N.C."/>
            <person name="Klenk H.P."/>
        </authorList>
    </citation>
    <scope>NUCLEOTIDE SEQUENCE [LARGE SCALE GENOMIC DNA]</scope>
    <source>
        <strain evidence="2">ATCC 49802 / DSM 20745 / S 6022</strain>
    </source>
</reference>
<dbReference type="InParanoid" id="D1C3B6"/>
<dbReference type="GO" id="GO:0016881">
    <property type="term" value="F:acid-amino acid ligase activity"/>
    <property type="evidence" value="ECO:0007669"/>
    <property type="project" value="InterPro"/>
</dbReference>
<dbReference type="EMBL" id="CP001823">
    <property type="protein sequence ID" value="ACZ38733.1"/>
    <property type="molecule type" value="Genomic_DNA"/>
</dbReference>